<keyword evidence="2" id="KW-1185">Reference proteome</keyword>
<proteinExistence type="predicted"/>
<sequence>MKQEEDHQQVEEQEASGFEKGTLRVKILVNKEELDWLLNQLREKGGKRLEDVLMEIKKGRGRGEGWKPSLESITEIPEAHAVEVNR</sequence>
<evidence type="ECO:0000313" key="1">
    <source>
        <dbReference type="EMBL" id="KAJ8616321.1"/>
    </source>
</evidence>
<reference evidence="1 2" key="1">
    <citation type="journal article" date="2022" name="Hortic Res">
        <title>A haplotype resolved chromosomal level avocado genome allows analysis of novel avocado genes.</title>
        <authorList>
            <person name="Nath O."/>
            <person name="Fletcher S.J."/>
            <person name="Hayward A."/>
            <person name="Shaw L.M."/>
            <person name="Masouleh A.K."/>
            <person name="Furtado A."/>
            <person name="Henry R.J."/>
            <person name="Mitter N."/>
        </authorList>
    </citation>
    <scope>NUCLEOTIDE SEQUENCE [LARGE SCALE GENOMIC DNA]</scope>
    <source>
        <strain evidence="2">cv. Hass</strain>
    </source>
</reference>
<comment type="caution">
    <text evidence="1">The sequence shown here is derived from an EMBL/GenBank/DDBJ whole genome shotgun (WGS) entry which is preliminary data.</text>
</comment>
<dbReference type="EMBL" id="CM056820">
    <property type="protein sequence ID" value="KAJ8616321.1"/>
    <property type="molecule type" value="Genomic_DNA"/>
</dbReference>
<evidence type="ECO:0000313" key="2">
    <source>
        <dbReference type="Proteomes" id="UP001234297"/>
    </source>
</evidence>
<dbReference type="Proteomes" id="UP001234297">
    <property type="component" value="Chromosome 12"/>
</dbReference>
<organism evidence="1 2">
    <name type="scientific">Persea americana</name>
    <name type="common">Avocado</name>
    <dbReference type="NCBI Taxonomy" id="3435"/>
    <lineage>
        <taxon>Eukaryota</taxon>
        <taxon>Viridiplantae</taxon>
        <taxon>Streptophyta</taxon>
        <taxon>Embryophyta</taxon>
        <taxon>Tracheophyta</taxon>
        <taxon>Spermatophyta</taxon>
        <taxon>Magnoliopsida</taxon>
        <taxon>Magnoliidae</taxon>
        <taxon>Laurales</taxon>
        <taxon>Lauraceae</taxon>
        <taxon>Persea</taxon>
    </lineage>
</organism>
<gene>
    <name evidence="1" type="ORF">MRB53_035693</name>
</gene>
<accession>A0ACC2K5E0</accession>
<protein>
    <submittedName>
        <fullName evidence="1">Uncharacterized protein</fullName>
    </submittedName>
</protein>
<name>A0ACC2K5E0_PERAE</name>